<reference evidence="2 3" key="1">
    <citation type="submission" date="2018-06" db="EMBL/GenBank/DDBJ databases">
        <title>Comparative genomics reveals the genomic features of Rhizophagus irregularis, R. cerebriforme, R. diaphanum and Gigaspora rosea, and their symbiotic lifestyle signature.</title>
        <authorList>
            <person name="Morin E."/>
            <person name="San Clemente H."/>
            <person name="Chen E.C.H."/>
            <person name="De La Providencia I."/>
            <person name="Hainaut M."/>
            <person name="Kuo A."/>
            <person name="Kohler A."/>
            <person name="Murat C."/>
            <person name="Tang N."/>
            <person name="Roy S."/>
            <person name="Loubradou J."/>
            <person name="Henrissat B."/>
            <person name="Grigoriev I.V."/>
            <person name="Corradi N."/>
            <person name="Roux C."/>
            <person name="Martin F.M."/>
        </authorList>
    </citation>
    <scope>NUCLEOTIDE SEQUENCE [LARGE SCALE GENOMIC DNA]</scope>
    <source>
        <strain evidence="2 3">DAOM 194757</strain>
    </source>
</reference>
<comment type="caution">
    <text evidence="2">The sequence shown here is derived from an EMBL/GenBank/DDBJ whole genome shotgun (WGS) entry which is preliminary data.</text>
</comment>
<dbReference type="Gene3D" id="2.170.16.10">
    <property type="entry name" value="Hedgehog/Intein (Hint) domain"/>
    <property type="match status" value="1"/>
</dbReference>
<dbReference type="OrthoDB" id="8954335at2759"/>
<dbReference type="InterPro" id="IPR036844">
    <property type="entry name" value="Hint_dom_sf"/>
</dbReference>
<dbReference type="PROSITE" id="PS50817">
    <property type="entry name" value="INTEIN_N_TER"/>
    <property type="match status" value="1"/>
</dbReference>
<proteinExistence type="predicted"/>
<dbReference type="InterPro" id="IPR006141">
    <property type="entry name" value="Intein_N"/>
</dbReference>
<dbReference type="GO" id="GO:0016539">
    <property type="term" value="P:intein-mediated protein splicing"/>
    <property type="evidence" value="ECO:0007669"/>
    <property type="project" value="InterPro"/>
</dbReference>
<dbReference type="CDD" id="cd00081">
    <property type="entry name" value="Hint"/>
    <property type="match status" value="1"/>
</dbReference>
<evidence type="ECO:0000259" key="1">
    <source>
        <dbReference type="Pfam" id="PF01079"/>
    </source>
</evidence>
<evidence type="ECO:0000313" key="2">
    <source>
        <dbReference type="EMBL" id="RIB24824.1"/>
    </source>
</evidence>
<dbReference type="Pfam" id="PF01079">
    <property type="entry name" value="Hint"/>
    <property type="match status" value="1"/>
</dbReference>
<dbReference type="SUPFAM" id="SSF51294">
    <property type="entry name" value="Hedgehog/intein (Hint) domain"/>
    <property type="match status" value="1"/>
</dbReference>
<sequence length="283" mass="31993">MYISKEPDIIKCSESLLYDEKASATPATNIKNIRYPTIFAPDEAGVRKSTHGNSPFGFEEDIGQQVAYQKQKTTDNCFKPDTKVILEIGKIVPMSSIKVGDRICVGEKHGELEFSEVYLNVHCDLEAETEYQRIEFTMPTTGLTESILLTPDHHILINHNYFDYAKNVQPYSTKLHVLSGKQIVPVRVANVSTEIHKGYISLLTRTGTILADNVMCSCYSTCAPFQDTIHTILAPLRFTTWFKKSTHAGEEIHPYLGFLYNRYKDVNSVYDGLGKIKSRILNK</sequence>
<dbReference type="AlphaFoldDB" id="A0A397VQN8"/>
<dbReference type="InterPro" id="IPR050387">
    <property type="entry name" value="Hedgehog_Signaling"/>
</dbReference>
<protein>
    <submittedName>
        <fullName evidence="2">Hint module-domain-containing protein</fullName>
    </submittedName>
</protein>
<dbReference type="PANTHER" id="PTHR11889:SF31">
    <property type="entry name" value="PROTEIN HEDGEHOG"/>
    <property type="match status" value="1"/>
</dbReference>
<evidence type="ECO:0000313" key="3">
    <source>
        <dbReference type="Proteomes" id="UP000266673"/>
    </source>
</evidence>
<dbReference type="Proteomes" id="UP000266673">
    <property type="component" value="Unassembled WGS sequence"/>
</dbReference>
<organism evidence="2 3">
    <name type="scientific">Gigaspora rosea</name>
    <dbReference type="NCBI Taxonomy" id="44941"/>
    <lineage>
        <taxon>Eukaryota</taxon>
        <taxon>Fungi</taxon>
        <taxon>Fungi incertae sedis</taxon>
        <taxon>Mucoromycota</taxon>
        <taxon>Glomeromycotina</taxon>
        <taxon>Glomeromycetes</taxon>
        <taxon>Diversisporales</taxon>
        <taxon>Gigasporaceae</taxon>
        <taxon>Gigaspora</taxon>
    </lineage>
</organism>
<accession>A0A397VQN8</accession>
<feature type="domain" description="Hedgehog protein Hint" evidence="1">
    <location>
        <begin position="73"/>
        <end position="260"/>
    </location>
</feature>
<dbReference type="GO" id="GO:0016540">
    <property type="term" value="P:protein autoprocessing"/>
    <property type="evidence" value="ECO:0007669"/>
    <property type="project" value="InterPro"/>
</dbReference>
<keyword evidence="3" id="KW-1185">Reference proteome</keyword>
<dbReference type="STRING" id="44941.A0A397VQN8"/>
<dbReference type="EMBL" id="QKWP01000199">
    <property type="protein sequence ID" value="RIB24824.1"/>
    <property type="molecule type" value="Genomic_DNA"/>
</dbReference>
<dbReference type="PANTHER" id="PTHR11889">
    <property type="entry name" value="HEDGEHOG"/>
    <property type="match status" value="1"/>
</dbReference>
<name>A0A397VQN8_9GLOM</name>
<dbReference type="InterPro" id="IPR001767">
    <property type="entry name" value="Hedgehog_Hint"/>
</dbReference>
<gene>
    <name evidence="2" type="ORF">C2G38_598878</name>
</gene>